<dbReference type="Gene3D" id="2.30.30.40">
    <property type="entry name" value="SH3 Domains"/>
    <property type="match status" value="1"/>
</dbReference>
<proteinExistence type="predicted"/>
<organism evidence="5 6">
    <name type="scientific">Rotaria magnacalcarata</name>
    <dbReference type="NCBI Taxonomy" id="392030"/>
    <lineage>
        <taxon>Eukaryota</taxon>
        <taxon>Metazoa</taxon>
        <taxon>Spiralia</taxon>
        <taxon>Gnathifera</taxon>
        <taxon>Rotifera</taxon>
        <taxon>Eurotatoria</taxon>
        <taxon>Bdelloidea</taxon>
        <taxon>Philodinida</taxon>
        <taxon>Philodinidae</taxon>
        <taxon>Rotaria</taxon>
    </lineage>
</organism>
<dbReference type="EMBL" id="CAJOBH010256568">
    <property type="protein sequence ID" value="CAF5148930.1"/>
    <property type="molecule type" value="Genomic_DNA"/>
</dbReference>
<dbReference type="GO" id="GO:0042554">
    <property type="term" value="P:superoxide anion generation"/>
    <property type="evidence" value="ECO:0007669"/>
    <property type="project" value="TreeGrafter"/>
</dbReference>
<dbReference type="InterPro" id="IPR036028">
    <property type="entry name" value="SH3-like_dom_sf"/>
</dbReference>
<evidence type="ECO:0000256" key="2">
    <source>
        <dbReference type="ARBA" id="ARBA00022737"/>
    </source>
</evidence>
<dbReference type="AlphaFoldDB" id="A0A8S3G1H5"/>
<dbReference type="Pfam" id="PF00018">
    <property type="entry name" value="SH3_1"/>
    <property type="match status" value="1"/>
</dbReference>
<evidence type="ECO:0000313" key="6">
    <source>
        <dbReference type="Proteomes" id="UP000681967"/>
    </source>
</evidence>
<dbReference type="GO" id="GO:0016176">
    <property type="term" value="F:superoxide-generating NADPH oxidase activator activity"/>
    <property type="evidence" value="ECO:0007669"/>
    <property type="project" value="TreeGrafter"/>
</dbReference>
<comment type="caution">
    <text evidence="5">The sequence shown here is derived from an EMBL/GenBank/DDBJ whole genome shotgun (WGS) entry which is preliminary data.</text>
</comment>
<keyword evidence="2" id="KW-0677">Repeat</keyword>
<reference evidence="5" key="1">
    <citation type="submission" date="2021-02" db="EMBL/GenBank/DDBJ databases">
        <authorList>
            <person name="Nowell W R."/>
        </authorList>
    </citation>
    <scope>NUCLEOTIDE SEQUENCE</scope>
</reference>
<keyword evidence="1 3" id="KW-0728">SH3 domain</keyword>
<dbReference type="InterPro" id="IPR051228">
    <property type="entry name" value="NADPH_Oxidase/PX-Domain"/>
</dbReference>
<gene>
    <name evidence="5" type="ORF">BYL167_LOCUS71867</name>
</gene>
<dbReference type="SMART" id="SM00326">
    <property type="entry name" value="SH3"/>
    <property type="match status" value="1"/>
</dbReference>
<dbReference type="SUPFAM" id="SSF50044">
    <property type="entry name" value="SH3-domain"/>
    <property type="match status" value="1"/>
</dbReference>
<name>A0A8S3G1H5_9BILA</name>
<feature type="non-terminal residue" evidence="5">
    <location>
        <position position="146"/>
    </location>
</feature>
<evidence type="ECO:0000313" key="5">
    <source>
        <dbReference type="EMBL" id="CAF5148930.1"/>
    </source>
</evidence>
<feature type="non-terminal residue" evidence="5">
    <location>
        <position position="1"/>
    </location>
</feature>
<evidence type="ECO:0000256" key="3">
    <source>
        <dbReference type="PROSITE-ProRule" id="PRU00192"/>
    </source>
</evidence>
<dbReference type="PANTHER" id="PTHR15706">
    <property type="entry name" value="SH3 MULTIPLE DOMAIN"/>
    <property type="match status" value="1"/>
</dbReference>
<dbReference type="Proteomes" id="UP000681967">
    <property type="component" value="Unassembled WGS sequence"/>
</dbReference>
<dbReference type="GO" id="GO:0005737">
    <property type="term" value="C:cytoplasm"/>
    <property type="evidence" value="ECO:0007669"/>
    <property type="project" value="TreeGrafter"/>
</dbReference>
<dbReference type="PROSITE" id="PS50002">
    <property type="entry name" value="SH3"/>
    <property type="match status" value="1"/>
</dbReference>
<sequence>YIPSNFARREKRSLLDKIISKRINKKPTITNGINHDRVQSLALIKFRYEAESEDEISLNKGIWVNVLQKKNDGWWLVQYEKQRGWFPSNYLIEKTTDGLNSLTLINQLKNHHSSSSSNGLSSSSSANSNIIDINHNHQQQENRHNS</sequence>
<dbReference type="PRINTS" id="PR00452">
    <property type="entry name" value="SH3DOMAIN"/>
</dbReference>
<feature type="domain" description="SH3" evidence="4">
    <location>
        <begin position="37"/>
        <end position="96"/>
    </location>
</feature>
<evidence type="ECO:0000256" key="1">
    <source>
        <dbReference type="ARBA" id="ARBA00022443"/>
    </source>
</evidence>
<accession>A0A8S3G1H5</accession>
<evidence type="ECO:0000259" key="4">
    <source>
        <dbReference type="PROSITE" id="PS50002"/>
    </source>
</evidence>
<dbReference type="PANTHER" id="PTHR15706:SF2">
    <property type="entry name" value="SH3 AND PX DOMAIN-CONTAINING PROTEIN 2A"/>
    <property type="match status" value="1"/>
</dbReference>
<protein>
    <recommendedName>
        <fullName evidence="4">SH3 domain-containing protein</fullName>
    </recommendedName>
</protein>
<dbReference type="InterPro" id="IPR001452">
    <property type="entry name" value="SH3_domain"/>
</dbReference>